<gene>
    <name evidence="1" type="ORF">S06H3_58477</name>
</gene>
<reference evidence="1" key="1">
    <citation type="journal article" date="2014" name="Front. Microbiol.">
        <title>High frequency of phylogenetically diverse reductive dehalogenase-homologous genes in deep subseafloor sedimentary metagenomes.</title>
        <authorList>
            <person name="Kawai M."/>
            <person name="Futagami T."/>
            <person name="Toyoda A."/>
            <person name="Takaki Y."/>
            <person name="Nishi S."/>
            <person name="Hori S."/>
            <person name="Arai W."/>
            <person name="Tsubouchi T."/>
            <person name="Morono Y."/>
            <person name="Uchiyama I."/>
            <person name="Ito T."/>
            <person name="Fujiyama A."/>
            <person name="Inagaki F."/>
            <person name="Takami H."/>
        </authorList>
    </citation>
    <scope>NUCLEOTIDE SEQUENCE</scope>
    <source>
        <strain evidence="1">Expedition CK06-06</strain>
    </source>
</reference>
<accession>X1PGY6</accession>
<evidence type="ECO:0000313" key="1">
    <source>
        <dbReference type="EMBL" id="GAI55113.1"/>
    </source>
</evidence>
<dbReference type="AlphaFoldDB" id="X1PGY6"/>
<proteinExistence type="predicted"/>
<protein>
    <submittedName>
        <fullName evidence="1">Uncharacterized protein</fullName>
    </submittedName>
</protein>
<comment type="caution">
    <text evidence="1">The sequence shown here is derived from an EMBL/GenBank/DDBJ whole genome shotgun (WGS) entry which is preliminary data.</text>
</comment>
<feature type="non-terminal residue" evidence="1">
    <location>
        <position position="1"/>
    </location>
</feature>
<sequence length="43" mass="4666">RVRLISSGVIMIFLDIKIPLTVAGKRPYYLVSFVSLASLSGLA</sequence>
<organism evidence="1">
    <name type="scientific">marine sediment metagenome</name>
    <dbReference type="NCBI Taxonomy" id="412755"/>
    <lineage>
        <taxon>unclassified sequences</taxon>
        <taxon>metagenomes</taxon>
        <taxon>ecological metagenomes</taxon>
    </lineage>
</organism>
<dbReference type="EMBL" id="BARV01037862">
    <property type="protein sequence ID" value="GAI55113.1"/>
    <property type="molecule type" value="Genomic_DNA"/>
</dbReference>
<name>X1PGY6_9ZZZZ</name>